<keyword evidence="7" id="KW-0732">Signal</keyword>
<dbReference type="OrthoDB" id="10267969at2759"/>
<evidence type="ECO:0000256" key="3">
    <source>
        <dbReference type="ARBA" id="ARBA00022692"/>
    </source>
</evidence>
<comment type="similarity">
    <text evidence="2 6">Belongs to the peroxisomal membrane protein PXMP2/4 family.</text>
</comment>
<keyword evidence="4" id="KW-1133">Transmembrane helix</keyword>
<sequence>MLLLLRSMLAWYLAVLAAQPLLTKSLTSASLAACSDAITQRLLGARLLGGARRLSLRRMLLMSAFGLLWYGPTNHAWQALLVSFFPPPSPGLDGSTSWVLALVRLSQRVAADQLLYAPLNNGLMILYVGLVADQRPLAAARAKLVAELPGVQRRGWRLWPAVQLVNQSLVPLELRVLCNNAVAVVWTAFVISRARAVNSSKRHLPVFSLQGVHRAHSL</sequence>
<dbReference type="Pfam" id="PF04117">
    <property type="entry name" value="Mpv17_PMP22"/>
    <property type="match status" value="1"/>
</dbReference>
<evidence type="ECO:0000256" key="4">
    <source>
        <dbReference type="ARBA" id="ARBA00022989"/>
    </source>
</evidence>
<feature type="signal peptide" evidence="7">
    <location>
        <begin position="1"/>
        <end position="18"/>
    </location>
</feature>
<dbReference type="EMBL" id="LHPG02000023">
    <property type="protein sequence ID" value="PRW20491.1"/>
    <property type="molecule type" value="Genomic_DNA"/>
</dbReference>
<keyword evidence="9" id="KW-1185">Reference proteome</keyword>
<keyword evidence="3" id="KW-0812">Transmembrane</keyword>
<proteinExistence type="inferred from homology"/>
<gene>
    <name evidence="8" type="ORF">C2E21_9011</name>
</gene>
<evidence type="ECO:0000256" key="1">
    <source>
        <dbReference type="ARBA" id="ARBA00004141"/>
    </source>
</evidence>
<dbReference type="PANTHER" id="PTHR11266:SF46">
    <property type="entry name" value="OS08G0566900 PROTEIN"/>
    <property type="match status" value="1"/>
</dbReference>
<reference evidence="8 9" key="1">
    <citation type="journal article" date="2018" name="Plant J.">
        <title>Genome sequences of Chlorella sorokiniana UTEX 1602 and Micractinium conductrix SAG 241.80: implications to maltose excretion by a green alga.</title>
        <authorList>
            <person name="Arriola M.B."/>
            <person name="Velmurugan N."/>
            <person name="Zhang Y."/>
            <person name="Plunkett M.H."/>
            <person name="Hondzo H."/>
            <person name="Barney B.M."/>
        </authorList>
    </citation>
    <scope>NUCLEOTIDE SEQUENCE [LARGE SCALE GENOMIC DNA]</scope>
    <source>
        <strain evidence="9">UTEX 1602</strain>
    </source>
</reference>
<protein>
    <submittedName>
        <fullName evidence="8">Peroxisomal membrane PMP22</fullName>
    </submittedName>
</protein>
<dbReference type="PANTHER" id="PTHR11266">
    <property type="entry name" value="PEROXISOMAL MEMBRANE PROTEIN 2, PXMP2 MPV17"/>
    <property type="match status" value="1"/>
</dbReference>
<dbReference type="AlphaFoldDB" id="A0A2P6TCW9"/>
<dbReference type="GO" id="GO:0005737">
    <property type="term" value="C:cytoplasm"/>
    <property type="evidence" value="ECO:0007669"/>
    <property type="project" value="TreeGrafter"/>
</dbReference>
<comment type="subcellular location">
    <subcellularLocation>
        <location evidence="1">Membrane</location>
        <topology evidence="1">Multi-pass membrane protein</topology>
    </subcellularLocation>
</comment>
<accession>A0A2P6TCW9</accession>
<evidence type="ECO:0000313" key="9">
    <source>
        <dbReference type="Proteomes" id="UP000239899"/>
    </source>
</evidence>
<evidence type="ECO:0000256" key="2">
    <source>
        <dbReference type="ARBA" id="ARBA00006824"/>
    </source>
</evidence>
<evidence type="ECO:0000256" key="7">
    <source>
        <dbReference type="SAM" id="SignalP"/>
    </source>
</evidence>
<dbReference type="GO" id="GO:0016020">
    <property type="term" value="C:membrane"/>
    <property type="evidence" value="ECO:0007669"/>
    <property type="project" value="UniProtKB-SubCell"/>
</dbReference>
<dbReference type="Proteomes" id="UP000239899">
    <property type="component" value="Unassembled WGS sequence"/>
</dbReference>
<evidence type="ECO:0000256" key="6">
    <source>
        <dbReference type="RuleBase" id="RU363053"/>
    </source>
</evidence>
<evidence type="ECO:0000313" key="8">
    <source>
        <dbReference type="EMBL" id="PRW20491.1"/>
    </source>
</evidence>
<organism evidence="8 9">
    <name type="scientific">Chlorella sorokiniana</name>
    <name type="common">Freshwater green alga</name>
    <dbReference type="NCBI Taxonomy" id="3076"/>
    <lineage>
        <taxon>Eukaryota</taxon>
        <taxon>Viridiplantae</taxon>
        <taxon>Chlorophyta</taxon>
        <taxon>core chlorophytes</taxon>
        <taxon>Trebouxiophyceae</taxon>
        <taxon>Chlorellales</taxon>
        <taxon>Chlorellaceae</taxon>
        <taxon>Chlorella clade</taxon>
        <taxon>Chlorella</taxon>
    </lineage>
</organism>
<evidence type="ECO:0000256" key="5">
    <source>
        <dbReference type="ARBA" id="ARBA00023136"/>
    </source>
</evidence>
<dbReference type="STRING" id="3076.A0A2P6TCW9"/>
<feature type="chain" id="PRO_5015143544" evidence="7">
    <location>
        <begin position="19"/>
        <end position="218"/>
    </location>
</feature>
<comment type="caution">
    <text evidence="8">The sequence shown here is derived from an EMBL/GenBank/DDBJ whole genome shotgun (WGS) entry which is preliminary data.</text>
</comment>
<keyword evidence="5" id="KW-0472">Membrane</keyword>
<name>A0A2P6TCW9_CHLSO</name>
<dbReference type="InterPro" id="IPR007248">
    <property type="entry name" value="Mpv17_PMP22"/>
</dbReference>